<dbReference type="eggNOG" id="COG1045">
    <property type="taxonomic scope" value="Bacteria"/>
</dbReference>
<evidence type="ECO:0000256" key="3">
    <source>
        <dbReference type="ARBA" id="ARBA00022679"/>
    </source>
</evidence>
<dbReference type="InterPro" id="IPR011004">
    <property type="entry name" value="Trimer_LpxA-like_sf"/>
</dbReference>
<keyword evidence="6" id="KW-1185">Reference proteome</keyword>
<dbReference type="Proteomes" id="UP000051658">
    <property type="component" value="Unassembled WGS sequence"/>
</dbReference>
<proteinExistence type="inferred from homology"/>
<reference evidence="5 6" key="1">
    <citation type="journal article" date="2015" name="Genome Announc.">
        <title>Expanding the biotechnology potential of lactobacilli through comparative genomics of 213 strains and associated genera.</title>
        <authorList>
            <person name="Sun Z."/>
            <person name="Harris H.M."/>
            <person name="McCann A."/>
            <person name="Guo C."/>
            <person name="Argimon S."/>
            <person name="Zhang W."/>
            <person name="Yang X."/>
            <person name="Jeffery I.B."/>
            <person name="Cooney J.C."/>
            <person name="Kagawa T.F."/>
            <person name="Liu W."/>
            <person name="Song Y."/>
            <person name="Salvetti E."/>
            <person name="Wrobel A."/>
            <person name="Rasinkangas P."/>
            <person name="Parkhill J."/>
            <person name="Rea M.C."/>
            <person name="O'Sullivan O."/>
            <person name="Ritari J."/>
            <person name="Douillard F.P."/>
            <person name="Paul Ross R."/>
            <person name="Yang R."/>
            <person name="Briner A.E."/>
            <person name="Felis G.E."/>
            <person name="de Vos W.M."/>
            <person name="Barrangou R."/>
            <person name="Klaenhammer T.R."/>
            <person name="Caufield P.W."/>
            <person name="Cui Y."/>
            <person name="Zhang H."/>
            <person name="O'Toole P.W."/>
        </authorList>
    </citation>
    <scope>NUCLEOTIDE SEQUENCE [LARGE SCALE GENOMIC DNA]</scope>
    <source>
        <strain evidence="5 6">DSM 20623</strain>
    </source>
</reference>
<evidence type="ECO:0000256" key="4">
    <source>
        <dbReference type="ARBA" id="ARBA00023315"/>
    </source>
</evidence>
<protein>
    <recommendedName>
        <fullName evidence="2">Serine acetyltransferase</fullName>
    </recommendedName>
</protein>
<evidence type="ECO:0000313" key="6">
    <source>
        <dbReference type="Proteomes" id="UP000051658"/>
    </source>
</evidence>
<name>A0A0R2HYB5_CARDV</name>
<dbReference type="GO" id="GO:0006535">
    <property type="term" value="P:cysteine biosynthetic process from serine"/>
    <property type="evidence" value="ECO:0007669"/>
    <property type="project" value="InterPro"/>
</dbReference>
<evidence type="ECO:0000256" key="2">
    <source>
        <dbReference type="ARBA" id="ARBA00018522"/>
    </source>
</evidence>
<organism evidence="5 6">
    <name type="scientific">Carnobacterium divergens DSM 20623</name>
    <dbReference type="NCBI Taxonomy" id="1449336"/>
    <lineage>
        <taxon>Bacteria</taxon>
        <taxon>Bacillati</taxon>
        <taxon>Bacillota</taxon>
        <taxon>Bacilli</taxon>
        <taxon>Lactobacillales</taxon>
        <taxon>Carnobacteriaceae</taxon>
        <taxon>Carnobacterium</taxon>
    </lineage>
</organism>
<dbReference type="AlphaFoldDB" id="A0A0R2HYB5"/>
<dbReference type="PIRSF" id="PIRSF000441">
    <property type="entry name" value="CysE"/>
    <property type="match status" value="1"/>
</dbReference>
<dbReference type="Pfam" id="PF14602">
    <property type="entry name" value="Hexapep_2"/>
    <property type="match status" value="1"/>
</dbReference>
<dbReference type="PANTHER" id="PTHR42811">
    <property type="entry name" value="SERINE ACETYLTRANSFERASE"/>
    <property type="match status" value="1"/>
</dbReference>
<keyword evidence="4" id="KW-0012">Acyltransferase</keyword>
<dbReference type="Gene3D" id="2.160.10.10">
    <property type="entry name" value="Hexapeptide repeat proteins"/>
    <property type="match status" value="1"/>
</dbReference>
<accession>A0A0R2HYB5</accession>
<dbReference type="GO" id="GO:0005737">
    <property type="term" value="C:cytoplasm"/>
    <property type="evidence" value="ECO:0007669"/>
    <property type="project" value="InterPro"/>
</dbReference>
<comment type="similarity">
    <text evidence="1">Belongs to the transferase hexapeptide repeat family.</text>
</comment>
<evidence type="ECO:0000256" key="1">
    <source>
        <dbReference type="ARBA" id="ARBA00007274"/>
    </source>
</evidence>
<dbReference type="SUPFAM" id="SSF51161">
    <property type="entry name" value="Trimeric LpxA-like enzymes"/>
    <property type="match status" value="1"/>
</dbReference>
<dbReference type="InterPro" id="IPR005881">
    <property type="entry name" value="Ser_O-AcTrfase"/>
</dbReference>
<dbReference type="PATRIC" id="fig|1449336.4.peg.1048"/>
<dbReference type="EMBL" id="JQBS01000001">
    <property type="protein sequence ID" value="KRN57769.1"/>
    <property type="molecule type" value="Genomic_DNA"/>
</dbReference>
<dbReference type="InterPro" id="IPR001451">
    <property type="entry name" value="Hexapep"/>
</dbReference>
<gene>
    <name evidence="5" type="ORF">IV74_GL001024</name>
</gene>
<dbReference type="GO" id="GO:0009001">
    <property type="term" value="F:serine O-acetyltransferase activity"/>
    <property type="evidence" value="ECO:0007669"/>
    <property type="project" value="InterPro"/>
</dbReference>
<comment type="caution">
    <text evidence="5">The sequence shown here is derived from an EMBL/GenBank/DDBJ whole genome shotgun (WGS) entry which is preliminary data.</text>
</comment>
<keyword evidence="3" id="KW-0808">Transferase</keyword>
<dbReference type="InterPro" id="IPR045304">
    <property type="entry name" value="LbH_SAT"/>
</dbReference>
<sequence>MVNPDSKKSKLKRYYWFYKIKKADAFNNATMGTAIGSGAQFKSPPILRHGLNGIVISHYAKIGRDCELFQNVTIAQDGPNKKAAEIGDNCSIGAGAVILAVTIGDNVKIGANAVVTKDVPSNCTVVGNPGKIV</sequence>
<dbReference type="CDD" id="cd03354">
    <property type="entry name" value="LbH_SAT"/>
    <property type="match status" value="1"/>
</dbReference>
<evidence type="ECO:0000313" key="5">
    <source>
        <dbReference type="EMBL" id="KRN57769.1"/>
    </source>
</evidence>